<keyword evidence="2" id="KW-0645">Protease</keyword>
<dbReference type="FunFam" id="2.70.70.10:FF:000006">
    <property type="entry name" value="M23 family peptidase"/>
    <property type="match status" value="1"/>
</dbReference>
<dbReference type="AlphaFoldDB" id="A0A6B8KM80"/>
<dbReference type="SUPFAM" id="SSF51261">
    <property type="entry name" value="Duplicated hybrid motif"/>
    <property type="match status" value="1"/>
</dbReference>
<dbReference type="InterPro" id="IPR050570">
    <property type="entry name" value="Cell_wall_metabolism_enzyme"/>
</dbReference>
<evidence type="ECO:0000256" key="2">
    <source>
        <dbReference type="ARBA" id="ARBA00022670"/>
    </source>
</evidence>
<keyword evidence="3" id="KW-0479">Metal-binding</keyword>
<dbReference type="GO" id="GO:0006508">
    <property type="term" value="P:proteolysis"/>
    <property type="evidence" value="ECO:0007669"/>
    <property type="project" value="UniProtKB-KW"/>
</dbReference>
<evidence type="ECO:0000256" key="1">
    <source>
        <dbReference type="ARBA" id="ARBA00001947"/>
    </source>
</evidence>
<dbReference type="InterPro" id="IPR011055">
    <property type="entry name" value="Dup_hybrid_motif"/>
</dbReference>
<name>A0A6B8KM80_9HYPH</name>
<dbReference type="CDD" id="cd12797">
    <property type="entry name" value="M23_peptidase"/>
    <property type="match status" value="1"/>
</dbReference>
<dbReference type="PANTHER" id="PTHR21666">
    <property type="entry name" value="PEPTIDASE-RELATED"/>
    <property type="match status" value="1"/>
</dbReference>
<dbReference type="PANTHER" id="PTHR21666:SF288">
    <property type="entry name" value="CELL DIVISION PROTEIN YTFB"/>
    <property type="match status" value="1"/>
</dbReference>
<feature type="region of interest" description="Disordered" evidence="7">
    <location>
        <begin position="380"/>
        <end position="402"/>
    </location>
</feature>
<organism evidence="9 10">
    <name type="scientific">Methylocystis heyeri</name>
    <dbReference type="NCBI Taxonomy" id="391905"/>
    <lineage>
        <taxon>Bacteria</taxon>
        <taxon>Pseudomonadati</taxon>
        <taxon>Pseudomonadota</taxon>
        <taxon>Alphaproteobacteria</taxon>
        <taxon>Hyphomicrobiales</taxon>
        <taxon>Methylocystaceae</taxon>
        <taxon>Methylocystis</taxon>
    </lineage>
</organism>
<comment type="cofactor">
    <cofactor evidence="1">
        <name>Zn(2+)</name>
        <dbReference type="ChEBI" id="CHEBI:29105"/>
    </cofactor>
</comment>
<gene>
    <name evidence="9" type="ORF">H2LOC_002590</name>
</gene>
<dbReference type="GO" id="GO:0004222">
    <property type="term" value="F:metalloendopeptidase activity"/>
    <property type="evidence" value="ECO:0007669"/>
    <property type="project" value="TreeGrafter"/>
</dbReference>
<evidence type="ECO:0000256" key="6">
    <source>
        <dbReference type="ARBA" id="ARBA00023049"/>
    </source>
</evidence>
<dbReference type="Proteomes" id="UP000309061">
    <property type="component" value="Chromosome"/>
</dbReference>
<evidence type="ECO:0000313" key="10">
    <source>
        <dbReference type="Proteomes" id="UP000309061"/>
    </source>
</evidence>
<dbReference type="GO" id="GO:0046872">
    <property type="term" value="F:metal ion binding"/>
    <property type="evidence" value="ECO:0007669"/>
    <property type="project" value="UniProtKB-KW"/>
</dbReference>
<keyword evidence="6" id="KW-0482">Metalloprotease</keyword>
<feature type="compositionally biased region" description="Basic and acidic residues" evidence="7">
    <location>
        <begin position="136"/>
        <end position="151"/>
    </location>
</feature>
<evidence type="ECO:0000256" key="3">
    <source>
        <dbReference type="ARBA" id="ARBA00022723"/>
    </source>
</evidence>
<accession>A0A6B8KM80</accession>
<evidence type="ECO:0000256" key="7">
    <source>
        <dbReference type="SAM" id="MobiDB-lite"/>
    </source>
</evidence>
<dbReference type="OrthoDB" id="9805070at2"/>
<proteinExistence type="predicted"/>
<keyword evidence="4" id="KW-0378">Hydrolase</keyword>
<keyword evidence="10" id="KW-1185">Reference proteome</keyword>
<feature type="region of interest" description="Disordered" evidence="7">
    <location>
        <begin position="131"/>
        <end position="186"/>
    </location>
</feature>
<evidence type="ECO:0000256" key="4">
    <source>
        <dbReference type="ARBA" id="ARBA00022801"/>
    </source>
</evidence>
<protein>
    <submittedName>
        <fullName evidence="9">Peptidoglycan DD-metalloendopeptidase family protein</fullName>
    </submittedName>
</protein>
<dbReference type="Pfam" id="PF01551">
    <property type="entry name" value="Peptidase_M23"/>
    <property type="match status" value="1"/>
</dbReference>
<sequence length="431" mass="45103">MIFRDDLVANLVERQTQMQYAYEDRLAAARLRLDQVTSRQFIDQDTVEGKVQNLVIRQAMLETRAAVVAQLVEHTARDPVATVASARPGESVVKKGAAPAAAGATTLSAVPASGLGLAPPPKISAEEQIEQVGGKPHPEGMDLRLGHESEPGKNAQRPGQNEAYETGTPMPASSRKSSALTEAADPALPMPTRLASLAVSLDRVEKEQAAGLSNIVKPALDAAVKLRRAFDVAGLPVEKYLGKNKARAGATTTAVGGPFVPADPRGGSFERDLATAQTAVATLDGLRRALPSVPLRKPLNGELQMTSTFGYRTDPFLGRPALHSGVDLREEYGTPARATAAGVVLSAGPTGGYGNMVEIDHGGGLTTRYAHLSSIAVSPGQQVSPGATVGRVGSTGRSTGPHLHYEVRIDGEAVDPARFLRAATALNGMAQ</sequence>
<evidence type="ECO:0000313" key="9">
    <source>
        <dbReference type="EMBL" id="QGM47923.1"/>
    </source>
</evidence>
<dbReference type="InterPro" id="IPR016047">
    <property type="entry name" value="M23ase_b-sheet_dom"/>
</dbReference>
<dbReference type="EMBL" id="CP046052">
    <property type="protein sequence ID" value="QGM47923.1"/>
    <property type="molecule type" value="Genomic_DNA"/>
</dbReference>
<evidence type="ECO:0000259" key="8">
    <source>
        <dbReference type="Pfam" id="PF01551"/>
    </source>
</evidence>
<feature type="domain" description="M23ase beta-sheet core" evidence="8">
    <location>
        <begin position="322"/>
        <end position="416"/>
    </location>
</feature>
<reference evidence="9 10" key="1">
    <citation type="submission" date="2019-11" db="EMBL/GenBank/DDBJ databases">
        <title>The genome sequence of Methylocystis heyeri.</title>
        <authorList>
            <person name="Oshkin I.Y."/>
            <person name="Miroshnikov K."/>
            <person name="Dedysh S.N."/>
        </authorList>
    </citation>
    <scope>NUCLEOTIDE SEQUENCE [LARGE SCALE GENOMIC DNA]</scope>
    <source>
        <strain evidence="9 10">H2</strain>
    </source>
</reference>
<evidence type="ECO:0000256" key="5">
    <source>
        <dbReference type="ARBA" id="ARBA00022833"/>
    </source>
</evidence>
<dbReference type="KEGG" id="mhey:H2LOC_002590"/>
<dbReference type="Gene3D" id="2.70.70.10">
    <property type="entry name" value="Glucose Permease (Domain IIA)"/>
    <property type="match status" value="1"/>
</dbReference>
<keyword evidence="5" id="KW-0862">Zinc</keyword>